<dbReference type="GO" id="GO:0005737">
    <property type="term" value="C:cytoplasm"/>
    <property type="evidence" value="ECO:0007669"/>
    <property type="project" value="TreeGrafter"/>
</dbReference>
<dbReference type="GO" id="GO:0007018">
    <property type="term" value="P:microtubule-based movement"/>
    <property type="evidence" value="ECO:0007669"/>
    <property type="project" value="TreeGrafter"/>
</dbReference>
<keyword evidence="3" id="KW-1185">Reference proteome</keyword>
<name>A0AAW1CMB5_9HEMI</name>
<dbReference type="PANTHER" id="PTHR21255:SF7">
    <property type="entry name" value="DYNEIN LIGHT CHAIN TCTEX-TYPE PROTEIN 2B"/>
    <property type="match status" value="1"/>
</dbReference>
<proteinExistence type="inferred from homology"/>
<dbReference type="GO" id="GO:0005868">
    <property type="term" value="C:cytoplasmic dynein complex"/>
    <property type="evidence" value="ECO:0007669"/>
    <property type="project" value="TreeGrafter"/>
</dbReference>
<evidence type="ECO:0000313" key="3">
    <source>
        <dbReference type="Proteomes" id="UP001461498"/>
    </source>
</evidence>
<protein>
    <recommendedName>
        <fullName evidence="4">Dynein light chain</fullName>
    </recommendedName>
</protein>
<comment type="caution">
    <text evidence="2">The sequence shown here is derived from an EMBL/GenBank/DDBJ whole genome shotgun (WGS) entry which is preliminary data.</text>
</comment>
<dbReference type="CDD" id="cd21459">
    <property type="entry name" value="DLC-like_TCTEX1D2"/>
    <property type="match status" value="1"/>
</dbReference>
<dbReference type="EMBL" id="JAPXFL010000011">
    <property type="protein sequence ID" value="KAK9499220.1"/>
    <property type="molecule type" value="Genomic_DNA"/>
</dbReference>
<evidence type="ECO:0000313" key="2">
    <source>
        <dbReference type="EMBL" id="KAK9499220.1"/>
    </source>
</evidence>
<gene>
    <name evidence="2" type="ORF">O3M35_002298</name>
</gene>
<dbReference type="InterPro" id="IPR005334">
    <property type="entry name" value="Tctex-1-like"/>
</dbReference>
<accession>A0AAW1CMB5</accession>
<comment type="similarity">
    <text evidence="1">Belongs to the dynein light chain Tctex-type family.</text>
</comment>
<organism evidence="2 3">
    <name type="scientific">Rhynocoris fuscipes</name>
    <dbReference type="NCBI Taxonomy" id="488301"/>
    <lineage>
        <taxon>Eukaryota</taxon>
        <taxon>Metazoa</taxon>
        <taxon>Ecdysozoa</taxon>
        <taxon>Arthropoda</taxon>
        <taxon>Hexapoda</taxon>
        <taxon>Insecta</taxon>
        <taxon>Pterygota</taxon>
        <taxon>Neoptera</taxon>
        <taxon>Paraneoptera</taxon>
        <taxon>Hemiptera</taxon>
        <taxon>Heteroptera</taxon>
        <taxon>Panheteroptera</taxon>
        <taxon>Cimicomorpha</taxon>
        <taxon>Reduviidae</taxon>
        <taxon>Harpactorinae</taxon>
        <taxon>Harpactorini</taxon>
        <taxon>Rhynocoris</taxon>
    </lineage>
</organism>
<dbReference type="Proteomes" id="UP001461498">
    <property type="component" value="Unassembled WGS sequence"/>
</dbReference>
<sequence length="96" mass="11416">MKYKLYNTFKGKQYQDIDNHGKVIRTLANDIRKEIEGVFNERFKYVVQVILGEHKLAGVQSIFRAIWDPNCDNYMSEKFENDSIFCLITIFGTYMY</sequence>
<dbReference type="Gene3D" id="3.30.1140.40">
    <property type="entry name" value="Tctex-1"/>
    <property type="match status" value="1"/>
</dbReference>
<dbReference type="Pfam" id="PF03645">
    <property type="entry name" value="Tctex-1"/>
    <property type="match status" value="1"/>
</dbReference>
<evidence type="ECO:0008006" key="4">
    <source>
        <dbReference type="Google" id="ProtNLM"/>
    </source>
</evidence>
<reference evidence="2 3" key="1">
    <citation type="submission" date="2022-12" db="EMBL/GenBank/DDBJ databases">
        <title>Chromosome-level genome assembly of true bugs.</title>
        <authorList>
            <person name="Ma L."/>
            <person name="Li H."/>
        </authorList>
    </citation>
    <scope>NUCLEOTIDE SEQUENCE [LARGE SCALE GENOMIC DNA]</scope>
    <source>
        <strain evidence="2">Lab_2022b</strain>
    </source>
</reference>
<dbReference type="GO" id="GO:0045505">
    <property type="term" value="F:dynein intermediate chain binding"/>
    <property type="evidence" value="ECO:0007669"/>
    <property type="project" value="TreeGrafter"/>
</dbReference>
<dbReference type="PANTHER" id="PTHR21255">
    <property type="entry name" value="T-COMPLEX-ASSOCIATED-TESTIS-EXPRESSED 1/ DYNEIN LIGHT CHAIN"/>
    <property type="match status" value="1"/>
</dbReference>
<evidence type="ECO:0000256" key="1">
    <source>
        <dbReference type="ARBA" id="ARBA00005361"/>
    </source>
</evidence>
<dbReference type="InterPro" id="IPR038586">
    <property type="entry name" value="Tctex-1-like_sf"/>
</dbReference>
<dbReference type="AlphaFoldDB" id="A0AAW1CMB5"/>